<sequence>MEWFRFIREIIWHNTGFDSLRKLTPFIEEYEPWFEPQVVPSPATIGSSEDDGNARTEEDETEAPLAAYPKAKYYSVSDYRKLYLSGTLTPTDVAEVLLPLIRRDVPNPTEHSTAFFETRVDKVLAAARESTQRYKEGRSLGPLDGVPTAVKDEYDIEGYRTSLGSRNTYYSPDEDHGTSWCVEKLEAAGAINLGKLSMHEFGLDTTGNNPIHGTPRNPHNRHYYTGGSSSGTAYAVSAGLIPIGLGSDGGGSIRIPSSLCGVFGLKPTHGRLSFRPGPNVCITCACLGPIAADISSLAAVFSVISAPHSSSPFPPLPTPLSLGTPRPNDPKILGIPQAWIARSTPTIQALCNRLIRQLVTTHGYTTVDITIPFLREGQLAHALTVLTDAATLLPNPRGLTAANRVLLALGRVTPATDYLLAQKLRRLLMQHLAWLWQQHPGMLIVTPTTACEGLPIVDERAEMRWGVNDGDRTMQSMEYVWMANFCGLPSLSAPAGFVPGRGGTPDVPVGVMAMGEWCAEEQLLRFGRVLEEVGAERRRRPGVWVDVVEEAFFLACLVCRGLELVTPRMFPEPAYSHHQVIHQKSTQKSCHGRHCNHNRHQQMGWMAALRFYWLPRWRDYAEEQASAYTKGVAGLCEAALKVCSRRKRWQLPLNMVARWGRSPRH</sequence>
<dbReference type="Gene3D" id="3.90.1300.10">
    <property type="entry name" value="Amidase signature (AS) domain"/>
    <property type="match status" value="1"/>
</dbReference>
<dbReference type="PANTHER" id="PTHR11895:SF67">
    <property type="entry name" value="AMIDASE DOMAIN-CONTAINING PROTEIN"/>
    <property type="match status" value="1"/>
</dbReference>
<evidence type="ECO:0000256" key="1">
    <source>
        <dbReference type="ARBA" id="ARBA00009199"/>
    </source>
</evidence>
<proteinExistence type="inferred from homology"/>
<dbReference type="PROSITE" id="PS00571">
    <property type="entry name" value="AMIDASES"/>
    <property type="match status" value="1"/>
</dbReference>
<dbReference type="PANTHER" id="PTHR11895">
    <property type="entry name" value="TRANSAMIDASE"/>
    <property type="match status" value="1"/>
</dbReference>
<dbReference type="InterPro" id="IPR020556">
    <property type="entry name" value="Amidase_CS"/>
</dbReference>
<gene>
    <name evidence="4" type="ORF">CHGG_09272</name>
</gene>
<dbReference type="SUPFAM" id="SSF75304">
    <property type="entry name" value="Amidase signature (AS) enzymes"/>
    <property type="match status" value="1"/>
</dbReference>
<reference evidence="5" key="1">
    <citation type="journal article" date="2015" name="Genome Announc.">
        <title>Draft genome sequence of the cellulolytic fungus Chaetomium globosum.</title>
        <authorList>
            <person name="Cuomo C.A."/>
            <person name="Untereiner W.A."/>
            <person name="Ma L.-J."/>
            <person name="Grabherr M."/>
            <person name="Birren B.W."/>
        </authorList>
    </citation>
    <scope>NUCLEOTIDE SEQUENCE [LARGE SCALE GENOMIC DNA]</scope>
    <source>
        <strain evidence="5">ATCC 6205 / CBS 148.51 / DSM 1962 / NBRC 6347 / NRRL 1970</strain>
    </source>
</reference>
<feature type="domain" description="Amidase" evidence="3">
    <location>
        <begin position="113"/>
        <end position="524"/>
    </location>
</feature>
<protein>
    <recommendedName>
        <fullName evidence="3">Amidase domain-containing protein</fullName>
    </recommendedName>
</protein>
<keyword evidence="5" id="KW-1185">Reference proteome</keyword>
<evidence type="ECO:0000256" key="2">
    <source>
        <dbReference type="SAM" id="MobiDB-lite"/>
    </source>
</evidence>
<accession>Q2GRY2</accession>
<dbReference type="InterPro" id="IPR023631">
    <property type="entry name" value="Amidase_dom"/>
</dbReference>
<feature type="region of interest" description="Disordered" evidence="2">
    <location>
        <begin position="39"/>
        <end position="63"/>
    </location>
</feature>
<dbReference type="STRING" id="306901.Q2GRY2"/>
<organism evidence="4 5">
    <name type="scientific">Chaetomium globosum (strain ATCC 6205 / CBS 148.51 / DSM 1962 / NBRC 6347 / NRRL 1970)</name>
    <name type="common">Soil fungus</name>
    <dbReference type="NCBI Taxonomy" id="306901"/>
    <lineage>
        <taxon>Eukaryota</taxon>
        <taxon>Fungi</taxon>
        <taxon>Dikarya</taxon>
        <taxon>Ascomycota</taxon>
        <taxon>Pezizomycotina</taxon>
        <taxon>Sordariomycetes</taxon>
        <taxon>Sordariomycetidae</taxon>
        <taxon>Sordariales</taxon>
        <taxon>Chaetomiaceae</taxon>
        <taxon>Chaetomium</taxon>
    </lineage>
</organism>
<dbReference type="OMA" id="WMIERPQ"/>
<dbReference type="InParanoid" id="Q2GRY2"/>
<dbReference type="GO" id="GO:0003824">
    <property type="term" value="F:catalytic activity"/>
    <property type="evidence" value="ECO:0007669"/>
    <property type="project" value="InterPro"/>
</dbReference>
<dbReference type="InterPro" id="IPR036928">
    <property type="entry name" value="AS_sf"/>
</dbReference>
<dbReference type="OrthoDB" id="421993at2759"/>
<evidence type="ECO:0000313" key="4">
    <source>
        <dbReference type="EMBL" id="EAQ85258.1"/>
    </source>
</evidence>
<comment type="similarity">
    <text evidence="1">Belongs to the amidase family.</text>
</comment>
<dbReference type="RefSeq" id="XP_001227199.1">
    <property type="nucleotide sequence ID" value="XM_001227198.1"/>
</dbReference>
<name>Q2GRY2_CHAGB</name>
<dbReference type="eggNOG" id="KOG1211">
    <property type="taxonomic scope" value="Eukaryota"/>
</dbReference>
<dbReference type="HOGENOM" id="CLU_009600_0_2_1"/>
<dbReference type="InterPro" id="IPR000120">
    <property type="entry name" value="Amidase"/>
</dbReference>
<evidence type="ECO:0000259" key="3">
    <source>
        <dbReference type="Pfam" id="PF01425"/>
    </source>
</evidence>
<dbReference type="GeneID" id="4395420"/>
<dbReference type="EMBL" id="CH408034">
    <property type="protein sequence ID" value="EAQ85258.1"/>
    <property type="molecule type" value="Genomic_DNA"/>
</dbReference>
<dbReference type="AlphaFoldDB" id="Q2GRY2"/>
<dbReference type="Proteomes" id="UP000001056">
    <property type="component" value="Unassembled WGS sequence"/>
</dbReference>
<dbReference type="Pfam" id="PF01425">
    <property type="entry name" value="Amidase"/>
    <property type="match status" value="1"/>
</dbReference>
<dbReference type="VEuPathDB" id="FungiDB:CHGG_09272"/>
<evidence type="ECO:0000313" key="5">
    <source>
        <dbReference type="Proteomes" id="UP000001056"/>
    </source>
</evidence>